<evidence type="ECO:0000313" key="5">
    <source>
        <dbReference type="EMBL" id="MBK7272655.1"/>
    </source>
</evidence>
<dbReference type="EMBL" id="JADKGK010000004">
    <property type="protein sequence ID" value="MBL0002697.1"/>
    <property type="molecule type" value="Genomic_DNA"/>
</dbReference>
<dbReference type="Proteomes" id="UP000718281">
    <property type="component" value="Unassembled WGS sequence"/>
</dbReference>
<dbReference type="InterPro" id="IPR007329">
    <property type="entry name" value="FMN-bd"/>
</dbReference>
<dbReference type="EMBL" id="JADIXZ010000003">
    <property type="protein sequence ID" value="MBK6300331.1"/>
    <property type="molecule type" value="Genomic_DNA"/>
</dbReference>
<sequence length="168" mass="16827">MRRIVTWALSTITTLVLLMSYHTSTSSTASTVNASGVTPGSASKGAAPGSVPNSGGSAGTGNGTTGGSSNGSASSADGTTFAGAAVPTRFGNVQVQITVVDKQITAATVLQIPNRDRKDIQINNRAVPILNSATVKAQSADIDMVSGATVTSVAYIQSLQSAIDKANL</sequence>
<keyword evidence="2" id="KW-0732">Signal</keyword>
<gene>
    <name evidence="4" type="ORF">IPF40_04475</name>
    <name evidence="5" type="ORF">IPI13_05620</name>
    <name evidence="6" type="ORF">IPP00_01390</name>
</gene>
<dbReference type="Pfam" id="PF04205">
    <property type="entry name" value="FMN_bind"/>
    <property type="match status" value="1"/>
</dbReference>
<feature type="signal peptide" evidence="2">
    <location>
        <begin position="1"/>
        <end position="29"/>
    </location>
</feature>
<accession>A0A935IIC8</accession>
<evidence type="ECO:0000313" key="4">
    <source>
        <dbReference type="EMBL" id="MBK6300331.1"/>
    </source>
</evidence>
<dbReference type="AlphaFoldDB" id="A0A935IIC8"/>
<dbReference type="EMBL" id="JADJIB010000002">
    <property type="protein sequence ID" value="MBK7272655.1"/>
    <property type="molecule type" value="Genomic_DNA"/>
</dbReference>
<reference evidence="7 8" key="1">
    <citation type="submission" date="2020-10" db="EMBL/GenBank/DDBJ databases">
        <title>Connecting structure to function with the recovery of over 1000 high-quality activated sludge metagenome-assembled genomes encoding full-length rRNA genes using long-read sequencing.</title>
        <authorList>
            <person name="Singleton C.M."/>
            <person name="Petriglieri F."/>
            <person name="Kristensen J.M."/>
            <person name="Kirkegaard R.H."/>
            <person name="Michaelsen T.Y."/>
            <person name="Andersen M.H."/>
            <person name="Karst S.M."/>
            <person name="Dueholm M.S."/>
            <person name="Nielsen P.H."/>
            <person name="Albertsen M."/>
        </authorList>
    </citation>
    <scope>NUCLEOTIDE SEQUENCE [LARGE SCALE GENOMIC DNA]</scope>
    <source>
        <strain evidence="4">AalE_18-Q3-R2-46_BAT3C.188</strain>
        <strain evidence="5">Ega_18-Q3-R5-49_MAXAC.001</strain>
        <strain evidence="6">Ribe_18-Q3-R11-54_MAXAC.001</strain>
    </source>
</reference>
<feature type="chain" id="PRO_5038324884" evidence="2">
    <location>
        <begin position="30"/>
        <end position="168"/>
    </location>
</feature>
<evidence type="ECO:0000313" key="8">
    <source>
        <dbReference type="Proteomes" id="UP000726105"/>
    </source>
</evidence>
<dbReference type="Proteomes" id="UP000886632">
    <property type="component" value="Unassembled WGS sequence"/>
</dbReference>
<comment type="caution">
    <text evidence="5">The sequence shown here is derived from an EMBL/GenBank/DDBJ whole genome shotgun (WGS) entry which is preliminary data.</text>
</comment>
<evidence type="ECO:0000313" key="6">
    <source>
        <dbReference type="EMBL" id="MBL0002697.1"/>
    </source>
</evidence>
<protein>
    <submittedName>
        <fullName evidence="5">FMN-binding protein</fullName>
    </submittedName>
</protein>
<dbReference type="Proteomes" id="UP000726105">
    <property type="component" value="Unassembled WGS sequence"/>
</dbReference>
<evidence type="ECO:0000256" key="1">
    <source>
        <dbReference type="SAM" id="MobiDB-lite"/>
    </source>
</evidence>
<feature type="domain" description="FMN-binding" evidence="3">
    <location>
        <begin position="89"/>
        <end position="166"/>
    </location>
</feature>
<dbReference type="SMART" id="SM00900">
    <property type="entry name" value="FMN_bind"/>
    <property type="match status" value="1"/>
</dbReference>
<evidence type="ECO:0000256" key="2">
    <source>
        <dbReference type="SAM" id="SignalP"/>
    </source>
</evidence>
<dbReference type="Gene3D" id="3.90.1010.20">
    <property type="match status" value="1"/>
</dbReference>
<feature type="region of interest" description="Disordered" evidence="1">
    <location>
        <begin position="28"/>
        <end position="76"/>
    </location>
</feature>
<dbReference type="GO" id="GO:0010181">
    <property type="term" value="F:FMN binding"/>
    <property type="evidence" value="ECO:0007669"/>
    <property type="project" value="InterPro"/>
</dbReference>
<feature type="compositionally biased region" description="Low complexity" evidence="1">
    <location>
        <begin position="28"/>
        <end position="38"/>
    </location>
</feature>
<feature type="compositionally biased region" description="Gly residues" evidence="1">
    <location>
        <begin position="56"/>
        <end position="69"/>
    </location>
</feature>
<dbReference type="GO" id="GO:0016020">
    <property type="term" value="C:membrane"/>
    <property type="evidence" value="ECO:0007669"/>
    <property type="project" value="InterPro"/>
</dbReference>
<evidence type="ECO:0000313" key="7">
    <source>
        <dbReference type="Proteomes" id="UP000718281"/>
    </source>
</evidence>
<organism evidence="5 8">
    <name type="scientific">Candidatus Phosphoribacter hodrii</name>
    <dbReference type="NCBI Taxonomy" id="2953743"/>
    <lineage>
        <taxon>Bacteria</taxon>
        <taxon>Bacillati</taxon>
        <taxon>Actinomycetota</taxon>
        <taxon>Actinomycetes</taxon>
        <taxon>Micrococcales</taxon>
        <taxon>Dermatophilaceae</taxon>
        <taxon>Candidatus Phosphoribacter</taxon>
    </lineage>
</organism>
<name>A0A935IIC8_9MICO</name>
<proteinExistence type="predicted"/>
<evidence type="ECO:0000259" key="3">
    <source>
        <dbReference type="SMART" id="SM00900"/>
    </source>
</evidence>